<evidence type="ECO:0000313" key="2">
    <source>
        <dbReference type="Proteomes" id="UP000307720"/>
    </source>
</evidence>
<name>A0AC61R3I3_9FIRM</name>
<protein>
    <submittedName>
        <fullName evidence="1">DUF2325 domain-containing protein</fullName>
    </submittedName>
</protein>
<evidence type="ECO:0000313" key="1">
    <source>
        <dbReference type="EMBL" id="TGY00694.1"/>
    </source>
</evidence>
<comment type="caution">
    <text evidence="1">The sequence shown here is derived from an EMBL/GenBank/DDBJ whole genome shotgun (WGS) entry which is preliminary data.</text>
</comment>
<dbReference type="EMBL" id="SRZB01000001">
    <property type="protein sequence ID" value="TGY00694.1"/>
    <property type="molecule type" value="Genomic_DNA"/>
</dbReference>
<reference evidence="1" key="1">
    <citation type="submission" date="2019-04" db="EMBL/GenBank/DDBJ databases">
        <title>Microbes associate with the intestines of laboratory mice.</title>
        <authorList>
            <person name="Navarre W."/>
            <person name="Wong E."/>
            <person name="Huang K."/>
            <person name="Tropini C."/>
            <person name="Ng K."/>
            <person name="Yu B."/>
        </authorList>
    </citation>
    <scope>NUCLEOTIDE SEQUENCE</scope>
    <source>
        <strain evidence="1">NM72_1-8</strain>
    </source>
</reference>
<dbReference type="Proteomes" id="UP000307720">
    <property type="component" value="Unassembled WGS sequence"/>
</dbReference>
<sequence>MSVVIVGGNECMERKYKDLCREYGCSVKVFTRMKDGLKRKIGNPDLLVLFTNTTCHKMVRCALDGTKGKETVIARSHSSSMAALKKILKEHA</sequence>
<organism evidence="1 2">
    <name type="scientific">Hominisplanchenecus murintestinalis</name>
    <dbReference type="NCBI Taxonomy" id="2941517"/>
    <lineage>
        <taxon>Bacteria</taxon>
        <taxon>Bacillati</taxon>
        <taxon>Bacillota</taxon>
        <taxon>Clostridia</taxon>
        <taxon>Lachnospirales</taxon>
        <taxon>Lachnospiraceae</taxon>
        <taxon>Hominisplanchenecus</taxon>
    </lineage>
</organism>
<gene>
    <name evidence="1" type="ORF">E5357_00500</name>
</gene>
<keyword evidence="2" id="KW-1185">Reference proteome</keyword>
<proteinExistence type="predicted"/>
<accession>A0AC61R3I3</accession>